<keyword evidence="3" id="KW-0731">Sigma factor</keyword>
<dbReference type="InterPro" id="IPR013324">
    <property type="entry name" value="RNA_pol_sigma_r3/r4-like"/>
</dbReference>
<dbReference type="Gene3D" id="1.10.10.10">
    <property type="entry name" value="Winged helix-like DNA-binding domain superfamily/Winged helix DNA-binding domain"/>
    <property type="match status" value="1"/>
</dbReference>
<dbReference type="NCBIfam" id="TIGR02937">
    <property type="entry name" value="sigma70-ECF"/>
    <property type="match status" value="1"/>
</dbReference>
<organism evidence="6 7">
    <name type="scientific">Luteitalea pratensis</name>
    <dbReference type="NCBI Taxonomy" id="1855912"/>
    <lineage>
        <taxon>Bacteria</taxon>
        <taxon>Pseudomonadati</taxon>
        <taxon>Acidobacteriota</taxon>
        <taxon>Vicinamibacteria</taxon>
        <taxon>Vicinamibacterales</taxon>
        <taxon>Vicinamibacteraceae</taxon>
        <taxon>Luteitalea</taxon>
    </lineage>
</organism>
<protein>
    <submittedName>
        <fullName evidence="6">RNA polymerase sigma factor</fullName>
    </submittedName>
</protein>
<dbReference type="InterPro" id="IPR053812">
    <property type="entry name" value="HTH_Sigma70_ECF-like"/>
</dbReference>
<dbReference type="SUPFAM" id="SSF88659">
    <property type="entry name" value="Sigma3 and sigma4 domains of RNA polymerase sigma factors"/>
    <property type="match status" value="1"/>
</dbReference>
<evidence type="ECO:0000256" key="3">
    <source>
        <dbReference type="ARBA" id="ARBA00023082"/>
    </source>
</evidence>
<evidence type="ECO:0000313" key="7">
    <source>
        <dbReference type="Proteomes" id="UP000076079"/>
    </source>
</evidence>
<dbReference type="PATRIC" id="fig|1813736.3.peg.2626"/>
<accession>A0A143PM74</accession>
<dbReference type="GO" id="GO:0016987">
    <property type="term" value="F:sigma factor activity"/>
    <property type="evidence" value="ECO:0007669"/>
    <property type="project" value="UniProtKB-KW"/>
</dbReference>
<dbReference type="SUPFAM" id="SSF88946">
    <property type="entry name" value="Sigma2 domain of RNA polymerase sigma factors"/>
    <property type="match status" value="1"/>
</dbReference>
<dbReference type="STRING" id="1855912.LuPra_02495"/>
<dbReference type="RefSeq" id="WP_110171040.1">
    <property type="nucleotide sequence ID" value="NZ_CP015136.1"/>
</dbReference>
<evidence type="ECO:0000259" key="5">
    <source>
        <dbReference type="Pfam" id="PF07638"/>
    </source>
</evidence>
<dbReference type="GO" id="GO:0006352">
    <property type="term" value="P:DNA-templated transcription initiation"/>
    <property type="evidence" value="ECO:0007669"/>
    <property type="project" value="InterPro"/>
</dbReference>
<comment type="similarity">
    <text evidence="1">Belongs to the sigma-70 factor family. ECF subfamily.</text>
</comment>
<sequence>MTPDGVHTAAERRRHLTTLLVNGMEGDSAAMDELLSLVYDELRRLARRQMAGEHKRHVLQPTALVNEAFLRLVDIHQVRWRNRAHFFAMAARLMRRILVEHARARGFQKRGGGAAHVTFDEDVMTPSGASPDVVALDGALEALALVHERKARVVELRYFGGLSVQETGAVLQVSAETVMRDWKFAKTWLLRELSRQTKQRA</sequence>
<dbReference type="Pfam" id="PF07638">
    <property type="entry name" value="Sigma70_ECF"/>
    <property type="match status" value="1"/>
</dbReference>
<dbReference type="PANTHER" id="PTHR43133">
    <property type="entry name" value="RNA POLYMERASE ECF-TYPE SIGMA FACTO"/>
    <property type="match status" value="1"/>
</dbReference>
<dbReference type="InterPro" id="IPR039425">
    <property type="entry name" value="RNA_pol_sigma-70-like"/>
</dbReference>
<dbReference type="Proteomes" id="UP000076079">
    <property type="component" value="Chromosome"/>
</dbReference>
<keyword evidence="2" id="KW-0805">Transcription regulation</keyword>
<dbReference type="AlphaFoldDB" id="A0A143PM74"/>
<name>A0A143PM74_LUTPR</name>
<dbReference type="KEGG" id="abac:LuPra_02495"/>
<keyword evidence="7" id="KW-1185">Reference proteome</keyword>
<evidence type="ECO:0000256" key="1">
    <source>
        <dbReference type="ARBA" id="ARBA00010641"/>
    </source>
</evidence>
<dbReference type="OrthoDB" id="118280at2"/>
<dbReference type="PANTHER" id="PTHR43133:SF39">
    <property type="entry name" value="SIMILAR TO RNA POLYMERASE SIGMA-E FACTOR"/>
    <property type="match status" value="1"/>
</dbReference>
<dbReference type="EMBL" id="CP015136">
    <property type="protein sequence ID" value="AMY09280.1"/>
    <property type="molecule type" value="Genomic_DNA"/>
</dbReference>
<dbReference type="InterPro" id="IPR014284">
    <property type="entry name" value="RNA_pol_sigma-70_dom"/>
</dbReference>
<keyword evidence="4" id="KW-0804">Transcription</keyword>
<evidence type="ECO:0000256" key="4">
    <source>
        <dbReference type="ARBA" id="ARBA00023163"/>
    </source>
</evidence>
<gene>
    <name evidence="6" type="ORF">LuPra_02495</name>
</gene>
<feature type="domain" description="RNA polymerase sigma-70 ECF-like HTH" evidence="5">
    <location>
        <begin position="15"/>
        <end position="194"/>
    </location>
</feature>
<reference evidence="7" key="2">
    <citation type="submission" date="2016-04" db="EMBL/GenBank/DDBJ databases">
        <title>First Complete Genome Sequence of a Subdivision 6 Acidobacterium.</title>
        <authorList>
            <person name="Huang S."/>
            <person name="Vieira S."/>
            <person name="Bunk B."/>
            <person name="Riedel T."/>
            <person name="Sproeer C."/>
            <person name="Overmann J."/>
        </authorList>
    </citation>
    <scope>NUCLEOTIDE SEQUENCE [LARGE SCALE GENOMIC DNA]</scope>
    <source>
        <strain evidence="7">DSM 100886 HEG_-6_39</strain>
    </source>
</reference>
<dbReference type="NCBIfam" id="TIGR02999">
    <property type="entry name" value="Sig-70_X6"/>
    <property type="match status" value="1"/>
</dbReference>
<dbReference type="InterPro" id="IPR011517">
    <property type="entry name" value="RNA_pol_sigma70_ECF-like"/>
</dbReference>
<dbReference type="InterPro" id="IPR013325">
    <property type="entry name" value="RNA_pol_sigma_r2"/>
</dbReference>
<dbReference type="InterPro" id="IPR036388">
    <property type="entry name" value="WH-like_DNA-bd_sf"/>
</dbReference>
<reference evidence="6 7" key="1">
    <citation type="journal article" date="2016" name="Genome Announc.">
        <title>First Complete Genome Sequence of a Subdivision 6 Acidobacterium Strain.</title>
        <authorList>
            <person name="Huang S."/>
            <person name="Vieira S."/>
            <person name="Bunk B."/>
            <person name="Riedel T."/>
            <person name="Sproer C."/>
            <person name="Overmann J."/>
        </authorList>
    </citation>
    <scope>NUCLEOTIDE SEQUENCE [LARGE SCALE GENOMIC DNA]</scope>
    <source>
        <strain evidence="7">DSM 100886 HEG_-6_39</strain>
    </source>
</reference>
<evidence type="ECO:0000256" key="2">
    <source>
        <dbReference type="ARBA" id="ARBA00023015"/>
    </source>
</evidence>
<evidence type="ECO:0000313" key="6">
    <source>
        <dbReference type="EMBL" id="AMY09280.1"/>
    </source>
</evidence>
<proteinExistence type="inferred from homology"/>